<evidence type="ECO:0000256" key="1">
    <source>
        <dbReference type="SAM" id="MobiDB-lite"/>
    </source>
</evidence>
<feature type="region of interest" description="Disordered" evidence="1">
    <location>
        <begin position="446"/>
        <end position="468"/>
    </location>
</feature>
<comment type="caution">
    <text evidence="2">The sequence shown here is derived from an EMBL/GenBank/DDBJ whole genome shotgun (WGS) entry which is preliminary data.</text>
</comment>
<keyword evidence="3" id="KW-1185">Reference proteome</keyword>
<accession>U7QJR7</accession>
<dbReference type="PROSITE" id="PS51257">
    <property type="entry name" value="PROKAR_LIPOPROTEIN"/>
    <property type="match status" value="1"/>
</dbReference>
<dbReference type="AlphaFoldDB" id="U7QJR7"/>
<evidence type="ECO:0000313" key="3">
    <source>
        <dbReference type="Proteomes" id="UP000017127"/>
    </source>
</evidence>
<organism evidence="2 3">
    <name type="scientific">Lyngbya aestuarii BL J</name>
    <dbReference type="NCBI Taxonomy" id="1348334"/>
    <lineage>
        <taxon>Bacteria</taxon>
        <taxon>Bacillati</taxon>
        <taxon>Cyanobacteriota</taxon>
        <taxon>Cyanophyceae</taxon>
        <taxon>Oscillatoriophycideae</taxon>
        <taxon>Oscillatoriales</taxon>
        <taxon>Microcoleaceae</taxon>
        <taxon>Lyngbya</taxon>
    </lineage>
</organism>
<feature type="region of interest" description="Disordered" evidence="1">
    <location>
        <begin position="248"/>
        <end position="267"/>
    </location>
</feature>
<protein>
    <submittedName>
        <fullName evidence="2">Uncharacterized protein</fullName>
    </submittedName>
</protein>
<gene>
    <name evidence="2" type="ORF">M595_1858</name>
</gene>
<dbReference type="Proteomes" id="UP000017127">
    <property type="component" value="Unassembled WGS sequence"/>
</dbReference>
<name>U7QJR7_9CYAN</name>
<sequence>MGMPTQRNRNPELTMSVINNSALSCIATAVGCTLTGMAVNEHLEQPNQTGPIKLGVQENPLMDAEDLMVAASDGVEQSVAPPRQMFTQDLTPSVKADNFSNFRPHEPEIWQQSPLDIGNLVVKARPLPRIEQPKVKPTGNFSNEYFPEYLNFDGDAQAPEPIEMAIEELPQPEIINEPMAVSAFPSGLQPVPAPPPLFDGEPIGGEYIVEPETMISNGFEGIYPDNIAPQEQLSNRSSTNATQYIVEPQSMTRATPQPQQVRENSQASMPEFSIADSAKLAAQYVVEPRSVMAVFPSEQPQEILSTSEVNRQRDGEVTNYRSQKPRVSRISRSNPSQITVASTVNSSVSAINPRPKLLQKLVEPYQLPSEVRTNEVVSPVTSTPENNQINSKIAVNLAEEKTEVIVAVESELDTASESMIEEPETETEQMPSLLRKLVESYNESSDVLHDIKVSPSPLKASESKFAQN</sequence>
<reference evidence="2 3" key="1">
    <citation type="journal article" date="2013" name="Front. Microbiol.">
        <title>Comparative genomic analyses of the cyanobacterium, Lyngbya aestuarii BL J, a powerful hydrogen producer.</title>
        <authorList>
            <person name="Kothari A."/>
            <person name="Vaughn M."/>
            <person name="Garcia-Pichel F."/>
        </authorList>
    </citation>
    <scope>NUCLEOTIDE SEQUENCE [LARGE SCALE GENOMIC DNA]</scope>
    <source>
        <strain evidence="2 3">BL J</strain>
    </source>
</reference>
<proteinExistence type="predicted"/>
<evidence type="ECO:0000313" key="2">
    <source>
        <dbReference type="EMBL" id="ERT08209.1"/>
    </source>
</evidence>
<dbReference type="EMBL" id="AUZM01000013">
    <property type="protein sequence ID" value="ERT08209.1"/>
    <property type="molecule type" value="Genomic_DNA"/>
</dbReference>